<evidence type="ECO:0000313" key="3">
    <source>
        <dbReference type="Proteomes" id="UP000007015"/>
    </source>
</evidence>
<dbReference type="HOGENOM" id="CLU_1079229_0_0_1"/>
<dbReference type="EMBL" id="CM000136">
    <property type="protein sequence ID" value="EEC68201.1"/>
    <property type="molecule type" value="Genomic_DNA"/>
</dbReference>
<accession>B8BKL8</accession>
<gene>
    <name evidence="2" type="ORF">OsI_36171</name>
</gene>
<feature type="compositionally biased region" description="Low complexity" evidence="1">
    <location>
        <begin position="64"/>
        <end position="73"/>
    </location>
</feature>
<name>B8BKL8_ORYSI</name>
<feature type="region of interest" description="Disordered" evidence="1">
    <location>
        <begin position="53"/>
        <end position="78"/>
    </location>
</feature>
<evidence type="ECO:0000256" key="1">
    <source>
        <dbReference type="SAM" id="MobiDB-lite"/>
    </source>
</evidence>
<feature type="region of interest" description="Disordered" evidence="1">
    <location>
        <begin position="102"/>
        <end position="141"/>
    </location>
</feature>
<protein>
    <submittedName>
        <fullName evidence="2">Uncharacterized protein</fullName>
    </submittedName>
</protein>
<dbReference type="STRING" id="39946.B8BKL8"/>
<reference evidence="2 3" key="1">
    <citation type="journal article" date="2005" name="PLoS Biol.">
        <title>The genomes of Oryza sativa: a history of duplications.</title>
        <authorList>
            <person name="Yu J."/>
            <person name="Wang J."/>
            <person name="Lin W."/>
            <person name="Li S."/>
            <person name="Li H."/>
            <person name="Zhou J."/>
            <person name="Ni P."/>
            <person name="Dong W."/>
            <person name="Hu S."/>
            <person name="Zeng C."/>
            <person name="Zhang J."/>
            <person name="Zhang Y."/>
            <person name="Li R."/>
            <person name="Xu Z."/>
            <person name="Li S."/>
            <person name="Li X."/>
            <person name="Zheng H."/>
            <person name="Cong L."/>
            <person name="Lin L."/>
            <person name="Yin J."/>
            <person name="Geng J."/>
            <person name="Li G."/>
            <person name="Shi J."/>
            <person name="Liu J."/>
            <person name="Lv H."/>
            <person name="Li J."/>
            <person name="Wang J."/>
            <person name="Deng Y."/>
            <person name="Ran L."/>
            <person name="Shi X."/>
            <person name="Wang X."/>
            <person name="Wu Q."/>
            <person name="Li C."/>
            <person name="Ren X."/>
            <person name="Wang J."/>
            <person name="Wang X."/>
            <person name="Li D."/>
            <person name="Liu D."/>
            <person name="Zhang X."/>
            <person name="Ji Z."/>
            <person name="Zhao W."/>
            <person name="Sun Y."/>
            <person name="Zhang Z."/>
            <person name="Bao J."/>
            <person name="Han Y."/>
            <person name="Dong L."/>
            <person name="Ji J."/>
            <person name="Chen P."/>
            <person name="Wu S."/>
            <person name="Liu J."/>
            <person name="Xiao Y."/>
            <person name="Bu D."/>
            <person name="Tan J."/>
            <person name="Yang L."/>
            <person name="Ye C."/>
            <person name="Zhang J."/>
            <person name="Xu J."/>
            <person name="Zhou Y."/>
            <person name="Yu Y."/>
            <person name="Zhang B."/>
            <person name="Zhuang S."/>
            <person name="Wei H."/>
            <person name="Liu B."/>
            <person name="Lei M."/>
            <person name="Yu H."/>
            <person name="Li Y."/>
            <person name="Xu H."/>
            <person name="Wei S."/>
            <person name="He X."/>
            <person name="Fang L."/>
            <person name="Zhang Z."/>
            <person name="Zhang Y."/>
            <person name="Huang X."/>
            <person name="Su Z."/>
            <person name="Tong W."/>
            <person name="Li J."/>
            <person name="Tong Z."/>
            <person name="Li S."/>
            <person name="Ye J."/>
            <person name="Wang L."/>
            <person name="Fang L."/>
            <person name="Lei T."/>
            <person name="Chen C."/>
            <person name="Chen H."/>
            <person name="Xu Z."/>
            <person name="Li H."/>
            <person name="Huang H."/>
            <person name="Zhang F."/>
            <person name="Xu H."/>
            <person name="Li N."/>
            <person name="Zhao C."/>
            <person name="Li S."/>
            <person name="Dong L."/>
            <person name="Huang Y."/>
            <person name="Li L."/>
            <person name="Xi Y."/>
            <person name="Qi Q."/>
            <person name="Li W."/>
            <person name="Zhang B."/>
            <person name="Hu W."/>
            <person name="Zhang Y."/>
            <person name="Tian X."/>
            <person name="Jiao Y."/>
            <person name="Liang X."/>
            <person name="Jin J."/>
            <person name="Gao L."/>
            <person name="Zheng W."/>
            <person name="Hao B."/>
            <person name="Liu S."/>
            <person name="Wang W."/>
            <person name="Yuan L."/>
            <person name="Cao M."/>
            <person name="McDermott J."/>
            <person name="Samudrala R."/>
            <person name="Wang J."/>
            <person name="Wong G.K."/>
            <person name="Yang H."/>
        </authorList>
    </citation>
    <scope>NUCLEOTIDE SEQUENCE [LARGE SCALE GENOMIC DNA]</scope>
    <source>
        <strain evidence="3">cv. 93-11</strain>
    </source>
</reference>
<dbReference type="Gramene" id="BGIOSGA035295-TA">
    <property type="protein sequence ID" value="BGIOSGA035295-PA"/>
    <property type="gene ID" value="BGIOSGA035295"/>
</dbReference>
<keyword evidence="3" id="KW-1185">Reference proteome</keyword>
<proteinExistence type="predicted"/>
<evidence type="ECO:0000313" key="2">
    <source>
        <dbReference type="EMBL" id="EEC68201.1"/>
    </source>
</evidence>
<dbReference type="AlphaFoldDB" id="B8BKL8"/>
<organism evidence="2 3">
    <name type="scientific">Oryza sativa subsp. indica</name>
    <name type="common">Rice</name>
    <dbReference type="NCBI Taxonomy" id="39946"/>
    <lineage>
        <taxon>Eukaryota</taxon>
        <taxon>Viridiplantae</taxon>
        <taxon>Streptophyta</taxon>
        <taxon>Embryophyta</taxon>
        <taxon>Tracheophyta</taxon>
        <taxon>Spermatophyta</taxon>
        <taxon>Magnoliopsida</taxon>
        <taxon>Liliopsida</taxon>
        <taxon>Poales</taxon>
        <taxon>Poaceae</taxon>
        <taxon>BOP clade</taxon>
        <taxon>Oryzoideae</taxon>
        <taxon>Oryzeae</taxon>
        <taxon>Oryzinae</taxon>
        <taxon>Oryza</taxon>
        <taxon>Oryza sativa</taxon>
    </lineage>
</organism>
<sequence>MPFPPLQPIATATEATHIANQAGGQTTAKEMAGLFASMAIEGALDSLSSLLQLQANNPTPPPATTAAVPPAETSHGSVKGGLEDLRALERTMRRIHATLRDAEQHWRTPGRSPPTCGWRRSRSSPTTRRWRRRPLRAATAPAAAAAAAGSARSTRCDEVGVGGRHSSIHGLATMLDDEKTILEQQIAIGTARLEELRRTNRELEIKLIVCDLMLGRRNNLDDLTMDILQVVRMAIVKYCLEIRKRIKELRSMDFSKPT</sequence>
<dbReference type="Proteomes" id="UP000007015">
    <property type="component" value="Chromosome 11"/>
</dbReference>